<dbReference type="OrthoDB" id="5429634at2759"/>
<protein>
    <submittedName>
        <fullName evidence="2">Uncharacterized protein</fullName>
    </submittedName>
</protein>
<sequence>MFNGSFKTLTIAECIDRYTVDFNRVSGTVVTYGVDYGNDSSPYQSESLSSVSIGYGNSGSMQYQTTYDWMCEPDGYCGEELPSNLDQIFIQPTFWVYPNREFTLFNYDGQLQSFNDSASLYNYYNNIYNEWIGADLQNNWLHDMSTLGNYILRHNPDDKELRSYMRENSSSTWQNVTWAESVSFEILSPTDGGAFLDLGMPFMVNNVLQKYWTVSISHCQSQPLSTPKCQLRFNIPLCLIVIFCNAIKVACIFLSARRNRQDLFLTVGDALASFLTNPDMSTKGRCLMTTSRGAIRLWRNALQEDWKSSSSQRKHSNSDIHHFNDADIPMIPAVDSTIPRASLPIHPMLMPKRKRWFQAATWKEWTIVIVYFTGCLVACPVLALFGSRTAYGTADANVLGGFDGFTGNPDTMLQQLGQNLYALVLLANTPQLILTIFYFFVNGIFTSMLAAAEYNDYATERKPLRVSWPKGEQRSTYFLSLPYRYSITLMALSTVLHWLLTESFYVVLVNDYDVHGQLNRDFCQLAISFSVLPMLIIVGISVLCLGGLLFVSFKRFKSTMPLLTLYCSVGLSAVCHPPADDTDAALGSVQWGEIPGSEDANWGLDLEYDNEIDEVNAEDDDISDDGGGDVEDRRHARTAHCSFSSEEVIVPNKTMYYY</sequence>
<proteinExistence type="predicted"/>
<feature type="transmembrane region" description="Helical" evidence="1">
    <location>
        <begin position="483"/>
        <end position="507"/>
    </location>
</feature>
<keyword evidence="1" id="KW-0812">Transmembrane</keyword>
<comment type="caution">
    <text evidence="2">The sequence shown here is derived from an EMBL/GenBank/DDBJ whole genome shotgun (WGS) entry which is preliminary data.</text>
</comment>
<feature type="transmembrane region" description="Helical" evidence="1">
    <location>
        <begin position="527"/>
        <end position="551"/>
    </location>
</feature>
<organism evidence="2 3">
    <name type="scientific">Penicillium angulare</name>
    <dbReference type="NCBI Taxonomy" id="116970"/>
    <lineage>
        <taxon>Eukaryota</taxon>
        <taxon>Fungi</taxon>
        <taxon>Dikarya</taxon>
        <taxon>Ascomycota</taxon>
        <taxon>Pezizomycotina</taxon>
        <taxon>Eurotiomycetes</taxon>
        <taxon>Eurotiomycetidae</taxon>
        <taxon>Eurotiales</taxon>
        <taxon>Aspergillaceae</taxon>
        <taxon>Penicillium</taxon>
    </lineage>
</organism>
<accession>A0A9W9K5C0</accession>
<evidence type="ECO:0000256" key="1">
    <source>
        <dbReference type="SAM" id="Phobius"/>
    </source>
</evidence>
<feature type="transmembrane region" description="Helical" evidence="1">
    <location>
        <begin position="365"/>
        <end position="385"/>
    </location>
</feature>
<keyword evidence="1" id="KW-0472">Membrane</keyword>
<evidence type="ECO:0000313" key="2">
    <source>
        <dbReference type="EMBL" id="KAJ5092747.1"/>
    </source>
</evidence>
<gene>
    <name evidence="2" type="ORF">N7456_008608</name>
</gene>
<dbReference type="PANTHER" id="PTHR35395:SF1">
    <property type="entry name" value="DUF6536 DOMAIN-CONTAINING PROTEIN"/>
    <property type="match status" value="1"/>
</dbReference>
<feature type="transmembrane region" description="Helical" evidence="1">
    <location>
        <begin position="420"/>
        <end position="441"/>
    </location>
</feature>
<keyword evidence="1" id="KW-1133">Transmembrane helix</keyword>
<dbReference type="PANTHER" id="PTHR35395">
    <property type="entry name" value="DUF6536 DOMAIN-CONTAINING PROTEIN"/>
    <property type="match status" value="1"/>
</dbReference>
<dbReference type="EMBL" id="JAPQKH010000006">
    <property type="protein sequence ID" value="KAJ5092747.1"/>
    <property type="molecule type" value="Genomic_DNA"/>
</dbReference>
<evidence type="ECO:0000313" key="3">
    <source>
        <dbReference type="Proteomes" id="UP001149165"/>
    </source>
</evidence>
<feature type="transmembrane region" description="Helical" evidence="1">
    <location>
        <begin position="233"/>
        <end position="254"/>
    </location>
</feature>
<dbReference type="AlphaFoldDB" id="A0A9W9K5C0"/>
<reference evidence="2" key="1">
    <citation type="submission" date="2022-11" db="EMBL/GenBank/DDBJ databases">
        <authorList>
            <person name="Petersen C."/>
        </authorList>
    </citation>
    <scope>NUCLEOTIDE SEQUENCE</scope>
    <source>
        <strain evidence="2">IBT 30069</strain>
    </source>
</reference>
<reference evidence="2" key="2">
    <citation type="journal article" date="2023" name="IMA Fungus">
        <title>Comparative genomic study of the Penicillium genus elucidates a diverse pangenome and 15 lateral gene transfer events.</title>
        <authorList>
            <person name="Petersen C."/>
            <person name="Sorensen T."/>
            <person name="Nielsen M.R."/>
            <person name="Sondergaard T.E."/>
            <person name="Sorensen J.L."/>
            <person name="Fitzpatrick D.A."/>
            <person name="Frisvad J.C."/>
            <person name="Nielsen K.L."/>
        </authorList>
    </citation>
    <scope>NUCLEOTIDE SEQUENCE</scope>
    <source>
        <strain evidence="2">IBT 30069</strain>
    </source>
</reference>
<name>A0A9W9K5C0_9EURO</name>
<keyword evidence="3" id="KW-1185">Reference proteome</keyword>
<dbReference type="Proteomes" id="UP001149165">
    <property type="component" value="Unassembled WGS sequence"/>
</dbReference>